<dbReference type="PANTHER" id="PTHR30404">
    <property type="entry name" value="N-ACETYLMURAMOYL-L-ALANINE AMIDASE"/>
    <property type="match status" value="1"/>
</dbReference>
<dbReference type="RefSeq" id="WP_188454601.1">
    <property type="nucleotide sequence ID" value="NZ_BMFR01000003.1"/>
</dbReference>
<dbReference type="Gene3D" id="3.40.630.40">
    <property type="entry name" value="Zn-dependent exopeptidases"/>
    <property type="match status" value="1"/>
</dbReference>
<dbReference type="GO" id="GO:0030288">
    <property type="term" value="C:outer membrane-bounded periplasmic space"/>
    <property type="evidence" value="ECO:0007669"/>
    <property type="project" value="TreeGrafter"/>
</dbReference>
<keyword evidence="5" id="KW-1185">Reference proteome</keyword>
<proteinExistence type="predicted"/>
<feature type="domain" description="MurNAc-LAA" evidence="3">
    <location>
        <begin position="6"/>
        <end position="175"/>
    </location>
</feature>
<comment type="caution">
    <text evidence="4">The sequence shown here is derived from an EMBL/GenBank/DDBJ whole genome shotgun (WGS) entry which is preliminary data.</text>
</comment>
<dbReference type="EMBL" id="BMFR01000003">
    <property type="protein sequence ID" value="GGG70664.1"/>
    <property type="molecule type" value="Genomic_DNA"/>
</dbReference>
<evidence type="ECO:0000313" key="5">
    <source>
        <dbReference type="Proteomes" id="UP000622860"/>
    </source>
</evidence>
<dbReference type="AlphaFoldDB" id="A0A917H892"/>
<accession>A0A917H892</accession>
<evidence type="ECO:0000313" key="4">
    <source>
        <dbReference type="EMBL" id="GGG70664.1"/>
    </source>
</evidence>
<dbReference type="Pfam" id="PF01520">
    <property type="entry name" value="Amidase_3"/>
    <property type="match status" value="1"/>
</dbReference>
<protein>
    <recommendedName>
        <fullName evidence="3">MurNAc-LAA domain-containing protein</fullName>
    </recommendedName>
</protein>
<gene>
    <name evidence="4" type="ORF">GCM10011398_13500</name>
</gene>
<dbReference type="SUPFAM" id="SSF53187">
    <property type="entry name" value="Zn-dependent exopeptidases"/>
    <property type="match status" value="1"/>
</dbReference>
<reference evidence="4" key="2">
    <citation type="submission" date="2020-09" db="EMBL/GenBank/DDBJ databases">
        <authorList>
            <person name="Sun Q."/>
            <person name="Zhou Y."/>
        </authorList>
    </citation>
    <scope>NUCLEOTIDE SEQUENCE</scope>
    <source>
        <strain evidence="4">CGMCC 1.12754</strain>
    </source>
</reference>
<evidence type="ECO:0000259" key="3">
    <source>
        <dbReference type="Pfam" id="PF01520"/>
    </source>
</evidence>
<dbReference type="GO" id="GO:0009253">
    <property type="term" value="P:peptidoglycan catabolic process"/>
    <property type="evidence" value="ECO:0007669"/>
    <property type="project" value="InterPro"/>
</dbReference>
<dbReference type="InterPro" id="IPR050695">
    <property type="entry name" value="N-acetylmuramoyl_amidase_3"/>
</dbReference>
<dbReference type="InterPro" id="IPR002508">
    <property type="entry name" value="MurNAc-LAA_cat"/>
</dbReference>
<evidence type="ECO:0000256" key="1">
    <source>
        <dbReference type="ARBA" id="ARBA00022801"/>
    </source>
</evidence>
<evidence type="ECO:0000256" key="2">
    <source>
        <dbReference type="SAM" id="MobiDB-lite"/>
    </source>
</evidence>
<dbReference type="GO" id="GO:0008745">
    <property type="term" value="F:N-acetylmuramoyl-L-alanine amidase activity"/>
    <property type="evidence" value="ECO:0007669"/>
    <property type="project" value="InterPro"/>
</dbReference>
<dbReference type="Proteomes" id="UP000622860">
    <property type="component" value="Unassembled WGS sequence"/>
</dbReference>
<sequence>MKPILIIDPGHGGRDPGGGSNNQWIEKNMNLTISLYQYERYKQLGVPVAITRKMDQTLSPDQRTKLVRESGARYCHSNHINSGGGDGAEVIHSIFGGKEMAEKIASELRKADQNVRRVFTRTLRGETKRDYYFMNRETGSVTTTIIEYGFADSRQDDKRQLKENWRKYAEAVVKAFCDFNDYTYDLEDHGGKNVEKPKKLHLPGTAKSWRVYPLKVAPVIGNEKGYLNPAKFSGLTYDILGSPQSNVYVIQTRDFGKVQIYAHPNTGATIR</sequence>
<dbReference type="CDD" id="cd02696">
    <property type="entry name" value="MurNAc-LAA"/>
    <property type="match status" value="1"/>
</dbReference>
<feature type="region of interest" description="Disordered" evidence="2">
    <location>
        <begin position="1"/>
        <end position="22"/>
    </location>
</feature>
<organism evidence="4 5">
    <name type="scientific">Virgibacillus oceani</name>
    <dbReference type="NCBI Taxonomy" id="1479511"/>
    <lineage>
        <taxon>Bacteria</taxon>
        <taxon>Bacillati</taxon>
        <taxon>Bacillota</taxon>
        <taxon>Bacilli</taxon>
        <taxon>Bacillales</taxon>
        <taxon>Bacillaceae</taxon>
        <taxon>Virgibacillus</taxon>
    </lineage>
</organism>
<name>A0A917H892_9BACI</name>
<keyword evidence="1" id="KW-0378">Hydrolase</keyword>
<reference evidence="4" key="1">
    <citation type="journal article" date="2014" name="Int. J. Syst. Evol. Microbiol.">
        <title>Complete genome sequence of Corynebacterium casei LMG S-19264T (=DSM 44701T), isolated from a smear-ripened cheese.</title>
        <authorList>
            <consortium name="US DOE Joint Genome Institute (JGI-PGF)"/>
            <person name="Walter F."/>
            <person name="Albersmeier A."/>
            <person name="Kalinowski J."/>
            <person name="Ruckert C."/>
        </authorList>
    </citation>
    <scope>NUCLEOTIDE SEQUENCE</scope>
    <source>
        <strain evidence="4">CGMCC 1.12754</strain>
    </source>
</reference>
<dbReference type="PANTHER" id="PTHR30404:SF0">
    <property type="entry name" value="N-ACETYLMURAMOYL-L-ALANINE AMIDASE AMIC"/>
    <property type="match status" value="1"/>
</dbReference>